<evidence type="ECO:0000259" key="4">
    <source>
        <dbReference type="SMART" id="SM00967"/>
    </source>
</evidence>
<dbReference type="PANTHER" id="PTHR43191">
    <property type="entry name" value="RRNA METHYLTRANSFERASE 3"/>
    <property type="match status" value="1"/>
</dbReference>
<organism evidence="5 6">
    <name type="scientific">Caloranaerobacter azorensis H53214</name>
    <dbReference type="NCBI Taxonomy" id="1156417"/>
    <lineage>
        <taxon>Bacteria</taxon>
        <taxon>Bacillati</taxon>
        <taxon>Bacillota</taxon>
        <taxon>Tissierellia</taxon>
        <taxon>Tissierellales</taxon>
        <taxon>Thermohalobacteraceae</taxon>
        <taxon>Caloranaerobacter</taxon>
    </lineage>
</organism>
<proteinExistence type="inferred from homology"/>
<dbReference type="GO" id="GO:0032259">
    <property type="term" value="P:methylation"/>
    <property type="evidence" value="ECO:0007669"/>
    <property type="project" value="UniProtKB-KW"/>
</dbReference>
<keyword evidence="2 5" id="KW-0489">Methyltransferase</keyword>
<accession>A0A096BGM5</accession>
<evidence type="ECO:0000256" key="2">
    <source>
        <dbReference type="ARBA" id="ARBA00022603"/>
    </source>
</evidence>
<comment type="caution">
    <text evidence="5">The sequence shown here is derived from an EMBL/GenBank/DDBJ whole genome shotgun (WGS) entry which is preliminary data.</text>
</comment>
<dbReference type="InterPro" id="IPR051259">
    <property type="entry name" value="rRNA_Methyltransferase"/>
</dbReference>
<dbReference type="Gene3D" id="3.30.1330.30">
    <property type="match status" value="1"/>
</dbReference>
<evidence type="ECO:0000313" key="5">
    <source>
        <dbReference type="EMBL" id="KGG80350.1"/>
    </source>
</evidence>
<sequence length="270" mass="30541">MEVNITSLSNPLIKSIKSLHKKRDRWKQKKFFVEGVRAVEEAIKSDAKIDSILYTESLFDTFGGQELFKLIDKREYRLFKITEKILKTISDTENPQGIIAVIEFNLVNLEDIFIEQGNFIIILDRIQDPGNLGTIIRTADAFGSNGIVLTSGCVDVFNPKTIRATMGSLFHLPISYEDNIKDVITKFKESGIKIIATSLDAEHFCYDVDLLQDFALIIGNEASGVSKEVIELSDYKIKIPIEKRTESLNAAIASGVIMYETYRQRKTFKS</sequence>
<dbReference type="PANTHER" id="PTHR43191:SF2">
    <property type="entry name" value="RRNA METHYLTRANSFERASE 3, MITOCHONDRIAL"/>
    <property type="match status" value="1"/>
</dbReference>
<keyword evidence="3 5" id="KW-0808">Transferase</keyword>
<dbReference type="InterPro" id="IPR029028">
    <property type="entry name" value="Alpha/beta_knot_MTases"/>
</dbReference>
<comment type="similarity">
    <text evidence="1">Belongs to the class IV-like SAM-binding methyltransferase superfamily. RNA methyltransferase TrmH family.</text>
</comment>
<dbReference type="SUPFAM" id="SSF55315">
    <property type="entry name" value="L30e-like"/>
    <property type="match status" value="1"/>
</dbReference>
<dbReference type="RefSeq" id="WP_035163461.1">
    <property type="nucleotide sequence ID" value="NZ_AZTB01000029.1"/>
</dbReference>
<dbReference type="Proteomes" id="UP000029622">
    <property type="component" value="Unassembled WGS sequence"/>
</dbReference>
<dbReference type="AlphaFoldDB" id="A0A096BGM5"/>
<name>A0A096BGM5_9FIRM</name>
<evidence type="ECO:0000256" key="1">
    <source>
        <dbReference type="ARBA" id="ARBA00007228"/>
    </source>
</evidence>
<dbReference type="STRING" id="1156417.Y919_06710"/>
<feature type="domain" description="RNA 2-O ribose methyltransferase substrate binding" evidence="4">
    <location>
        <begin position="32"/>
        <end position="108"/>
    </location>
</feature>
<gene>
    <name evidence="5" type="ORF">Y919_06710</name>
</gene>
<dbReference type="GO" id="GO:0008173">
    <property type="term" value="F:RNA methyltransferase activity"/>
    <property type="evidence" value="ECO:0007669"/>
    <property type="project" value="InterPro"/>
</dbReference>
<evidence type="ECO:0000313" key="6">
    <source>
        <dbReference type="Proteomes" id="UP000029622"/>
    </source>
</evidence>
<dbReference type="InterPro" id="IPR053888">
    <property type="entry name" value="MRM3-like_sub_bind"/>
</dbReference>
<reference evidence="5 6" key="1">
    <citation type="submission" date="2013-12" db="EMBL/GenBank/DDBJ databases">
        <title>Draft genome sequence of Caloranaerobacter sp. H53214.</title>
        <authorList>
            <person name="Jiang L.J."/>
            <person name="Shao Z.Z."/>
            <person name="Long M.N."/>
        </authorList>
    </citation>
    <scope>NUCLEOTIDE SEQUENCE [LARGE SCALE GENOMIC DNA]</scope>
    <source>
        <strain evidence="5 6">H53214</strain>
    </source>
</reference>
<dbReference type="CDD" id="cd18095">
    <property type="entry name" value="SpoU-like_rRNA-MTase"/>
    <property type="match status" value="1"/>
</dbReference>
<dbReference type="Pfam" id="PF22435">
    <property type="entry name" value="MRM3-like_sub_bind"/>
    <property type="match status" value="1"/>
</dbReference>
<dbReference type="EMBL" id="AZTB01000029">
    <property type="protein sequence ID" value="KGG80350.1"/>
    <property type="molecule type" value="Genomic_DNA"/>
</dbReference>
<dbReference type="InterPro" id="IPR004441">
    <property type="entry name" value="rRNA_MeTrfase_TrmH"/>
</dbReference>
<dbReference type="NCBIfam" id="TIGR00186">
    <property type="entry name" value="rRNA_methyl_3"/>
    <property type="match status" value="1"/>
</dbReference>
<dbReference type="SMART" id="SM00967">
    <property type="entry name" value="SpoU_sub_bind"/>
    <property type="match status" value="1"/>
</dbReference>
<protein>
    <submittedName>
        <fullName evidence="5">RNA methyltransferase</fullName>
    </submittedName>
</protein>
<dbReference type="GO" id="GO:0003723">
    <property type="term" value="F:RNA binding"/>
    <property type="evidence" value="ECO:0007669"/>
    <property type="project" value="InterPro"/>
</dbReference>
<dbReference type="InterPro" id="IPR001537">
    <property type="entry name" value="SpoU_MeTrfase"/>
</dbReference>
<dbReference type="Pfam" id="PF00588">
    <property type="entry name" value="SpoU_methylase"/>
    <property type="match status" value="1"/>
</dbReference>
<dbReference type="InterPro" id="IPR029026">
    <property type="entry name" value="tRNA_m1G_MTases_N"/>
</dbReference>
<evidence type="ECO:0000256" key="3">
    <source>
        <dbReference type="ARBA" id="ARBA00022679"/>
    </source>
</evidence>
<dbReference type="GO" id="GO:0005737">
    <property type="term" value="C:cytoplasm"/>
    <property type="evidence" value="ECO:0007669"/>
    <property type="project" value="UniProtKB-ARBA"/>
</dbReference>
<dbReference type="SUPFAM" id="SSF75217">
    <property type="entry name" value="alpha/beta knot"/>
    <property type="match status" value="1"/>
</dbReference>
<dbReference type="GO" id="GO:0006396">
    <property type="term" value="P:RNA processing"/>
    <property type="evidence" value="ECO:0007669"/>
    <property type="project" value="InterPro"/>
</dbReference>
<dbReference type="InterPro" id="IPR013123">
    <property type="entry name" value="SpoU_subst-bd"/>
</dbReference>
<dbReference type="Gene3D" id="3.40.1280.10">
    <property type="match status" value="1"/>
</dbReference>
<dbReference type="InterPro" id="IPR029064">
    <property type="entry name" value="Ribosomal_eL30-like_sf"/>
</dbReference>